<name>A0A2Z4Y7C8_SUMC1</name>
<dbReference type="InterPro" id="IPR008921">
    <property type="entry name" value="DNA_pol3_clamp-load_cplx_C"/>
</dbReference>
<reference evidence="9 10" key="1">
    <citation type="submission" date="2018-05" db="EMBL/GenBank/DDBJ databases">
        <title>A metagenomic window into the 2 km-deep terrestrial subsurface aquifer revealed taxonomically and functionally diverse microbial community comprising novel uncultured bacterial lineages.</title>
        <authorList>
            <person name="Kadnikov V.V."/>
            <person name="Mardanov A.V."/>
            <person name="Beletsky A.V."/>
            <person name="Banks D."/>
            <person name="Pimenov N.V."/>
            <person name="Frank Y.A."/>
            <person name="Karnachuk O.V."/>
            <person name="Ravin N.V."/>
        </authorList>
    </citation>
    <scope>NUCLEOTIDE SEQUENCE [LARGE SCALE GENOMIC DNA]</scope>
    <source>
        <strain evidence="9">BY</strain>
    </source>
</reference>
<evidence type="ECO:0000256" key="1">
    <source>
        <dbReference type="ARBA" id="ARBA00002393"/>
    </source>
</evidence>
<dbReference type="GO" id="GO:0017116">
    <property type="term" value="F:single-stranded DNA helicase activity"/>
    <property type="evidence" value="ECO:0007669"/>
    <property type="project" value="TreeGrafter"/>
</dbReference>
<dbReference type="SMART" id="SM00382">
    <property type="entry name" value="AAA"/>
    <property type="match status" value="1"/>
</dbReference>
<feature type="region of interest" description="Disordered" evidence="7">
    <location>
        <begin position="489"/>
        <end position="510"/>
    </location>
</feature>
<evidence type="ECO:0000313" key="10">
    <source>
        <dbReference type="Proteomes" id="UP000262583"/>
    </source>
</evidence>
<evidence type="ECO:0000256" key="6">
    <source>
        <dbReference type="ARBA" id="ARBA00022840"/>
    </source>
</evidence>
<evidence type="ECO:0000256" key="7">
    <source>
        <dbReference type="SAM" id="MobiDB-lite"/>
    </source>
</evidence>
<dbReference type="AlphaFoldDB" id="A0A2Z4Y7C8"/>
<dbReference type="Gene3D" id="1.10.8.60">
    <property type="match status" value="1"/>
</dbReference>
<feature type="domain" description="AAA+ ATPase" evidence="8">
    <location>
        <begin position="95"/>
        <end position="213"/>
    </location>
</feature>
<comment type="similarity">
    <text evidence="2">Belongs to the AAA ATPase family. RarA/MGS1/WRNIP1 subfamily.</text>
</comment>
<evidence type="ECO:0000259" key="8">
    <source>
        <dbReference type="SMART" id="SM00382"/>
    </source>
</evidence>
<dbReference type="SUPFAM" id="SSF48019">
    <property type="entry name" value="post-AAA+ oligomerization domain-like"/>
    <property type="match status" value="1"/>
</dbReference>
<dbReference type="EMBL" id="CP030759">
    <property type="protein sequence ID" value="AXA36542.1"/>
    <property type="molecule type" value="Genomic_DNA"/>
</dbReference>
<dbReference type="GO" id="GO:0005524">
    <property type="term" value="F:ATP binding"/>
    <property type="evidence" value="ECO:0007669"/>
    <property type="project" value="UniProtKB-KW"/>
</dbReference>
<dbReference type="Gene3D" id="3.40.50.300">
    <property type="entry name" value="P-loop containing nucleotide triphosphate hydrolases"/>
    <property type="match status" value="1"/>
</dbReference>
<protein>
    <recommendedName>
        <fullName evidence="3">Replication-associated recombination protein A</fullName>
    </recommendedName>
</protein>
<proteinExistence type="inferred from homology"/>
<accession>A0A2Z4Y7C8</accession>
<keyword evidence="4" id="KW-0235">DNA replication</keyword>
<evidence type="ECO:0000313" key="9">
    <source>
        <dbReference type="EMBL" id="AXA36542.1"/>
    </source>
</evidence>
<dbReference type="GO" id="GO:0006261">
    <property type="term" value="P:DNA-templated DNA replication"/>
    <property type="evidence" value="ECO:0007669"/>
    <property type="project" value="TreeGrafter"/>
</dbReference>
<dbReference type="FunFam" id="1.10.8.60:FF:000029">
    <property type="entry name" value="Replication-associated recombination protein A"/>
    <property type="match status" value="1"/>
</dbReference>
<dbReference type="CDD" id="cd18139">
    <property type="entry name" value="HLD_clamp_RarA"/>
    <property type="match status" value="1"/>
</dbReference>
<comment type="function">
    <text evidence="1">DNA-dependent ATPase that plays important roles in cellular responses to stalled DNA replication processes.</text>
</comment>
<dbReference type="GO" id="GO:0000731">
    <property type="term" value="P:DNA synthesis involved in DNA repair"/>
    <property type="evidence" value="ECO:0007669"/>
    <property type="project" value="TreeGrafter"/>
</dbReference>
<dbReference type="Gene3D" id="1.20.272.10">
    <property type="match status" value="1"/>
</dbReference>
<keyword evidence="6" id="KW-0067">ATP-binding</keyword>
<dbReference type="Pfam" id="PF16193">
    <property type="entry name" value="AAA_assoc_2"/>
    <property type="match status" value="1"/>
</dbReference>
<evidence type="ECO:0000256" key="5">
    <source>
        <dbReference type="ARBA" id="ARBA00022741"/>
    </source>
</evidence>
<dbReference type="Pfam" id="PF12002">
    <property type="entry name" value="MgsA_C"/>
    <property type="match status" value="1"/>
</dbReference>
<evidence type="ECO:0000256" key="3">
    <source>
        <dbReference type="ARBA" id="ARBA00020776"/>
    </source>
</evidence>
<dbReference type="PANTHER" id="PTHR13779:SF7">
    <property type="entry name" value="ATPASE WRNIP1"/>
    <property type="match status" value="1"/>
</dbReference>
<keyword evidence="5" id="KW-0547">Nucleotide-binding</keyword>
<dbReference type="InterPro" id="IPR003959">
    <property type="entry name" value="ATPase_AAA_core"/>
</dbReference>
<dbReference type="CDD" id="cd00009">
    <property type="entry name" value="AAA"/>
    <property type="match status" value="1"/>
</dbReference>
<dbReference type="Pfam" id="PF00004">
    <property type="entry name" value="AAA"/>
    <property type="match status" value="1"/>
</dbReference>
<dbReference type="GO" id="GO:0016887">
    <property type="term" value="F:ATP hydrolysis activity"/>
    <property type="evidence" value="ECO:0007669"/>
    <property type="project" value="InterPro"/>
</dbReference>
<organism evidence="9 10">
    <name type="scientific">Sumerlaea chitinivorans</name>
    <dbReference type="NCBI Taxonomy" id="2250252"/>
    <lineage>
        <taxon>Bacteria</taxon>
        <taxon>Candidatus Sumerlaeota</taxon>
        <taxon>Candidatus Sumerlaeia</taxon>
        <taxon>Candidatus Sumerlaeales</taxon>
        <taxon>Candidatus Sumerlaeaceae</taxon>
        <taxon>Candidatus Sumerlaea</taxon>
    </lineage>
</organism>
<gene>
    <name evidence="9" type="ORF">BRCON_1765</name>
</gene>
<dbReference type="KEGG" id="schv:BRCON_1765"/>
<evidence type="ECO:0000256" key="4">
    <source>
        <dbReference type="ARBA" id="ARBA00022705"/>
    </source>
</evidence>
<dbReference type="InterPro" id="IPR051314">
    <property type="entry name" value="AAA_ATPase_RarA/MGS1/WRNIP1"/>
</dbReference>
<dbReference type="InterPro" id="IPR032423">
    <property type="entry name" value="AAA_assoc_2"/>
</dbReference>
<evidence type="ECO:0000256" key="2">
    <source>
        <dbReference type="ARBA" id="ARBA00008959"/>
    </source>
</evidence>
<dbReference type="FunFam" id="1.20.272.10:FF:000001">
    <property type="entry name" value="Putative AAA family ATPase"/>
    <property type="match status" value="1"/>
</dbReference>
<dbReference type="Proteomes" id="UP000262583">
    <property type="component" value="Chromosome"/>
</dbReference>
<dbReference type="FunFam" id="3.40.50.300:FF:000137">
    <property type="entry name" value="Replication-associated recombination protein A"/>
    <property type="match status" value="1"/>
</dbReference>
<dbReference type="Gene3D" id="1.10.3710.10">
    <property type="entry name" value="DNA polymerase III clamp loader subunits, C-terminal domain"/>
    <property type="match status" value="1"/>
</dbReference>
<dbReference type="InterPro" id="IPR027417">
    <property type="entry name" value="P-loop_NTPase"/>
</dbReference>
<sequence length="510" mass="57186">MRFMGTTSANFHFVHPAFSNRQWAWLPIRAFDSEAQRYGRNQCMDLLLRDDDAARSRPEAPLAERMRPRTLDEFVGQDDVVGPNSALRRLIEEDRLRSLIFWGPPGCGKTTLALIVARVAHSDFASLSAVTASIREVKEVMERARINRNRYGRRTLLFIDEIHRFNKAQQDAFLPFVEDGSILLIGATTENPSFSLIAPLLSRCEVIVLHQLSAAALRTILRRALQDMERGLGSLGIECSDDVLDEIARLADGDARRALNLLEMAAQIALTEKKQPPAIERETLSLVLRRTHLLYDKSGEEHYNLISALHKSLRASDVQAAIYWAMRMLTSGEDPLYIARRLIRFASEDVGNADPQALSVALAAREAYSVLGSPEGELALLQCVVYLATAPKSNSLYVAEARAREEIERSGSLPVPLHLRNAPTELMERLGYGAGYVYDHEAPDHFSGQECLPEALRGRVFYEPGTFGFEREIAKRMAWWEKQRQTHRTVIKAEPSAASEEPSSPAPPEK</sequence>
<feature type="compositionally biased region" description="Low complexity" evidence="7">
    <location>
        <begin position="493"/>
        <end position="503"/>
    </location>
</feature>
<dbReference type="GO" id="GO:0008047">
    <property type="term" value="F:enzyme activator activity"/>
    <property type="evidence" value="ECO:0007669"/>
    <property type="project" value="TreeGrafter"/>
</dbReference>
<dbReference type="InterPro" id="IPR021886">
    <property type="entry name" value="MgsA_C"/>
</dbReference>
<dbReference type="PANTHER" id="PTHR13779">
    <property type="entry name" value="WERNER HELICASE-INTERACTING PROTEIN 1 FAMILY MEMBER"/>
    <property type="match status" value="1"/>
</dbReference>
<dbReference type="SUPFAM" id="SSF52540">
    <property type="entry name" value="P-loop containing nucleoside triphosphate hydrolases"/>
    <property type="match status" value="1"/>
</dbReference>
<dbReference type="InterPro" id="IPR003593">
    <property type="entry name" value="AAA+_ATPase"/>
</dbReference>
<dbReference type="GO" id="GO:0003677">
    <property type="term" value="F:DNA binding"/>
    <property type="evidence" value="ECO:0007669"/>
    <property type="project" value="InterPro"/>
</dbReference>